<name>X6P784_RETFI</name>
<accession>X6P784</accession>
<dbReference type="Proteomes" id="UP000023152">
    <property type="component" value="Unassembled WGS sequence"/>
</dbReference>
<feature type="transmembrane region" description="Helical" evidence="1">
    <location>
        <begin position="194"/>
        <end position="215"/>
    </location>
</feature>
<comment type="caution">
    <text evidence="2">The sequence shown here is derived from an EMBL/GenBank/DDBJ whole genome shotgun (WGS) entry which is preliminary data.</text>
</comment>
<feature type="transmembrane region" description="Helical" evidence="1">
    <location>
        <begin position="32"/>
        <end position="51"/>
    </location>
</feature>
<keyword evidence="1" id="KW-1133">Transmembrane helix</keyword>
<feature type="transmembrane region" description="Helical" evidence="1">
    <location>
        <begin position="87"/>
        <end position="105"/>
    </location>
</feature>
<dbReference type="AlphaFoldDB" id="X6P784"/>
<keyword evidence="1" id="KW-0472">Membrane</keyword>
<evidence type="ECO:0000256" key="1">
    <source>
        <dbReference type="SAM" id="Phobius"/>
    </source>
</evidence>
<gene>
    <name evidence="2" type="ORF">RFI_03021</name>
</gene>
<keyword evidence="1" id="KW-0812">Transmembrane</keyword>
<reference evidence="2 3" key="1">
    <citation type="journal article" date="2013" name="Curr. Biol.">
        <title>The Genome of the Foraminiferan Reticulomyxa filosa.</title>
        <authorList>
            <person name="Glockner G."/>
            <person name="Hulsmann N."/>
            <person name="Schleicher M."/>
            <person name="Noegel A.A."/>
            <person name="Eichinger L."/>
            <person name="Gallinger C."/>
            <person name="Pawlowski J."/>
            <person name="Sierra R."/>
            <person name="Euteneuer U."/>
            <person name="Pillet L."/>
            <person name="Moustafa A."/>
            <person name="Platzer M."/>
            <person name="Groth M."/>
            <person name="Szafranski K."/>
            <person name="Schliwa M."/>
        </authorList>
    </citation>
    <scope>NUCLEOTIDE SEQUENCE [LARGE SCALE GENOMIC DNA]</scope>
</reference>
<keyword evidence="3" id="KW-1185">Reference proteome</keyword>
<protein>
    <submittedName>
        <fullName evidence="2">Uncharacterized protein</fullName>
    </submittedName>
</protein>
<evidence type="ECO:0000313" key="3">
    <source>
        <dbReference type="Proteomes" id="UP000023152"/>
    </source>
</evidence>
<dbReference type="EMBL" id="ASPP01002896">
    <property type="protein sequence ID" value="ETO34071.1"/>
    <property type="molecule type" value="Genomic_DNA"/>
</dbReference>
<proteinExistence type="predicted"/>
<sequence length="236" mass="26631">MFFSLKKKKGFVGFAVVIHNFAELYLIRNSLLGIAKIIPLFIGFALSNIQITQSLLRLDYSQLFFYIRILPDVKLGIYDFWVLPLNDVLVCHLYVSLFISIFFLTNKNGRKYFCFGIEINSKYKDMPLNEKGNAKQPSTTRPMSLELELELVTSGNVKSQGIIVDDAVSTFYDADEVASGSDNARAREFAEKGAIVYFKIPSCEVAIIFAFLIALGRDLLLLYYTCFNSDSAICKG</sequence>
<evidence type="ECO:0000313" key="2">
    <source>
        <dbReference type="EMBL" id="ETO34071.1"/>
    </source>
</evidence>
<organism evidence="2 3">
    <name type="scientific">Reticulomyxa filosa</name>
    <dbReference type="NCBI Taxonomy" id="46433"/>
    <lineage>
        <taxon>Eukaryota</taxon>
        <taxon>Sar</taxon>
        <taxon>Rhizaria</taxon>
        <taxon>Retaria</taxon>
        <taxon>Foraminifera</taxon>
        <taxon>Monothalamids</taxon>
        <taxon>Reticulomyxidae</taxon>
        <taxon>Reticulomyxa</taxon>
    </lineage>
</organism>